<dbReference type="InterPro" id="IPR040485">
    <property type="entry name" value="XPO1_repeat_3"/>
</dbReference>
<dbReference type="InterPro" id="IPR041235">
    <property type="entry name" value="Exp1_repeat_2"/>
</dbReference>
<evidence type="ECO:0000256" key="1">
    <source>
        <dbReference type="ARBA" id="ARBA00009466"/>
    </source>
</evidence>
<dbReference type="AlphaFoldDB" id="R0M6Q0"/>
<dbReference type="GO" id="GO:0006611">
    <property type="term" value="P:protein export from nucleus"/>
    <property type="evidence" value="ECO:0007669"/>
    <property type="project" value="InterPro"/>
</dbReference>
<dbReference type="VEuPathDB" id="MicrosporidiaDB:NBO_63g0003"/>
<evidence type="ECO:0000313" key="4">
    <source>
        <dbReference type="Proteomes" id="UP000016927"/>
    </source>
</evidence>
<dbReference type="GO" id="GO:0000056">
    <property type="term" value="P:ribosomal small subunit export from nucleus"/>
    <property type="evidence" value="ECO:0007669"/>
    <property type="project" value="TreeGrafter"/>
</dbReference>
<dbReference type="GO" id="GO:0005634">
    <property type="term" value="C:nucleus"/>
    <property type="evidence" value="ECO:0007669"/>
    <property type="project" value="TreeGrafter"/>
</dbReference>
<dbReference type="Pfam" id="PF18784">
    <property type="entry name" value="CRM1_repeat_2"/>
    <property type="match status" value="1"/>
</dbReference>
<sequence>PHMNGIINEGNELNIQSFDEIVLNSNNPLSDKKKSSEEALLDFKNDNNSWMKVDYILKHSNVQQSHYVALQILEEAVKTKWNIFDDGRKQGIREYVFQLVIEKSKNRECQNYVIQELNRIIVEMAKRDWPKRWPNFILDLINVSTSISMDVCKNTLEILKKLNEDIFFRMDNKITTVKKRLLRNQLKVEFPTIFNFIKMILEYSRNNVVDDSLLEVTLNTFSSFCSSMPFDYIFHTNIVELVVEHINSMHSISCLGCLIEIVDLGKNKTISGDLMLMKANQEKIKYIFVKSLEFMEMYLSKFKNEEIYEVYNNLDAQEKVFVLKLAQLFSSLLEGYVNVLEAYDINKTKRCLVNLVTLSRINDSNIFSVLFEMWGMFVYDLYAEFPFNNRDPKKKLRRTDYSNVLFSLLNALVEKMPRPEEVFIVINEYGEVIKNKMIETEQIEFYKKMRSCFYHLAFLIEDEMKKYFVSKVSLQLQDKEWSWNNINRLSWSIGCISGAFEEASERDFFVSILKFLLGLCEMKQYKADKAVIASNIMFIIGQFHRFLLHNKSFLKTVIKKLFEFMDEEHEGIKDMACDNFFKIAERCPREFLIQREGGSILISYILENLKHITSSLEFYQKRSVYEAILIVIKQIPVETSQNTILNYVNLLMNSMSDGNIFTDQAFQELPSSLTSIGTVKMISHILKSHSLVYKTIPMICETSRTSIFPSYFKLYELCDNATLQGPNTSVVSNASAVKSNIIEWFIDIVDSGYVNEEFVTNLCEQTIFDYKNNKDHLIIALSTSIIKKIPKTNSVQY</sequence>
<dbReference type="InterPro" id="IPR011989">
    <property type="entry name" value="ARM-like"/>
</dbReference>
<dbReference type="Pfam" id="PF08389">
    <property type="entry name" value="Xpo1"/>
    <property type="match status" value="1"/>
</dbReference>
<keyword evidence="4" id="KW-1185">Reference proteome</keyword>
<feature type="domain" description="Importin N-terminal" evidence="2">
    <location>
        <begin position="36"/>
        <end position="102"/>
    </location>
</feature>
<dbReference type="OMA" id="CLIEIVD"/>
<evidence type="ECO:0000313" key="3">
    <source>
        <dbReference type="EMBL" id="EOB13684.1"/>
    </source>
</evidence>
<dbReference type="Pfam" id="PF18787">
    <property type="entry name" value="CRM1_repeat_3"/>
    <property type="match status" value="1"/>
</dbReference>
<dbReference type="InterPro" id="IPR045065">
    <property type="entry name" value="XPO1/5"/>
</dbReference>
<accession>R0M6Q0</accession>
<evidence type="ECO:0000259" key="2">
    <source>
        <dbReference type="PROSITE" id="PS50166"/>
    </source>
</evidence>
<dbReference type="SUPFAM" id="SSF48371">
    <property type="entry name" value="ARM repeat"/>
    <property type="match status" value="1"/>
</dbReference>
<feature type="non-terminal residue" evidence="3">
    <location>
        <position position="797"/>
    </location>
</feature>
<reference evidence="3 4" key="1">
    <citation type="journal article" date="2013" name="BMC Genomics">
        <title>Comparative genomics of parasitic silkworm microsporidia reveal an association between genome expansion and host adaptation.</title>
        <authorList>
            <person name="Pan G."/>
            <person name="Xu J."/>
            <person name="Li T."/>
            <person name="Xia Q."/>
            <person name="Liu S.L."/>
            <person name="Zhang G."/>
            <person name="Li S."/>
            <person name="Li C."/>
            <person name="Liu H."/>
            <person name="Yang L."/>
            <person name="Liu T."/>
            <person name="Zhang X."/>
            <person name="Wu Z."/>
            <person name="Fan W."/>
            <person name="Dang X."/>
            <person name="Xiang H."/>
            <person name="Tao M."/>
            <person name="Li Y."/>
            <person name="Hu J."/>
            <person name="Li Z."/>
            <person name="Lin L."/>
            <person name="Luo J."/>
            <person name="Geng L."/>
            <person name="Wang L."/>
            <person name="Long M."/>
            <person name="Wan Y."/>
            <person name="He N."/>
            <person name="Zhang Z."/>
            <person name="Lu C."/>
            <person name="Keeling P.J."/>
            <person name="Wang J."/>
            <person name="Xiang Z."/>
            <person name="Zhou Z."/>
        </authorList>
    </citation>
    <scope>NUCLEOTIDE SEQUENCE [LARGE SCALE GENOMIC DNA]</scope>
    <source>
        <strain evidence="4">CQ1 / CVCC 102059</strain>
    </source>
</reference>
<organism evidence="3 4">
    <name type="scientific">Nosema bombycis (strain CQ1 / CVCC 102059)</name>
    <name type="common">Microsporidian parasite</name>
    <name type="synonym">Pebrine of silkworm</name>
    <dbReference type="NCBI Taxonomy" id="578461"/>
    <lineage>
        <taxon>Eukaryota</taxon>
        <taxon>Fungi</taxon>
        <taxon>Fungi incertae sedis</taxon>
        <taxon>Microsporidia</taxon>
        <taxon>Nosematidae</taxon>
        <taxon>Nosema</taxon>
    </lineage>
</organism>
<dbReference type="InterPro" id="IPR013598">
    <property type="entry name" value="Exportin-1/Importin-b-like"/>
</dbReference>
<dbReference type="Proteomes" id="UP000016927">
    <property type="component" value="Unassembled WGS sequence"/>
</dbReference>
<dbReference type="GO" id="GO:0005737">
    <property type="term" value="C:cytoplasm"/>
    <property type="evidence" value="ECO:0007669"/>
    <property type="project" value="TreeGrafter"/>
</dbReference>
<dbReference type="PROSITE" id="PS50166">
    <property type="entry name" value="IMPORTIN_B_NT"/>
    <property type="match status" value="1"/>
</dbReference>
<dbReference type="GO" id="GO:0005049">
    <property type="term" value="F:nuclear export signal receptor activity"/>
    <property type="evidence" value="ECO:0007669"/>
    <property type="project" value="InterPro"/>
</dbReference>
<dbReference type="STRING" id="578461.R0M6Q0"/>
<dbReference type="OrthoDB" id="27218at2759"/>
<protein>
    <submittedName>
        <fullName evidence="3">Exportin-1</fullName>
    </submittedName>
</protein>
<gene>
    <name evidence="3" type="primary">XPO1</name>
    <name evidence="3" type="ORF">NBO_63g0003</name>
</gene>
<dbReference type="HOGENOM" id="CLU_014313_0_0_1"/>
<dbReference type="Gene3D" id="1.25.10.10">
    <property type="entry name" value="Leucine-rich Repeat Variant"/>
    <property type="match status" value="1"/>
</dbReference>
<dbReference type="InterPro" id="IPR001494">
    <property type="entry name" value="Importin-beta_N"/>
</dbReference>
<name>R0M6Q0_NOSB1</name>
<dbReference type="Pfam" id="PF03810">
    <property type="entry name" value="IBN_N"/>
    <property type="match status" value="1"/>
</dbReference>
<dbReference type="InterPro" id="IPR016024">
    <property type="entry name" value="ARM-type_fold"/>
</dbReference>
<dbReference type="EMBL" id="KB908971">
    <property type="protein sequence ID" value="EOB13684.1"/>
    <property type="molecule type" value="Genomic_DNA"/>
</dbReference>
<proteinExistence type="inferred from homology"/>
<feature type="non-terminal residue" evidence="3">
    <location>
        <position position="1"/>
    </location>
</feature>
<comment type="similarity">
    <text evidence="1">Belongs to the exportin family.</text>
</comment>
<dbReference type="GO" id="GO:0031267">
    <property type="term" value="F:small GTPase binding"/>
    <property type="evidence" value="ECO:0007669"/>
    <property type="project" value="InterPro"/>
</dbReference>
<dbReference type="PANTHER" id="PTHR11223:SF2">
    <property type="entry name" value="EXPORTIN-1"/>
    <property type="match status" value="1"/>
</dbReference>
<dbReference type="PANTHER" id="PTHR11223">
    <property type="entry name" value="EXPORTIN 1/5"/>
    <property type="match status" value="1"/>
</dbReference>
<dbReference type="GO" id="GO:0000055">
    <property type="term" value="P:ribosomal large subunit export from nucleus"/>
    <property type="evidence" value="ECO:0007669"/>
    <property type="project" value="TreeGrafter"/>
</dbReference>
<dbReference type="SMART" id="SM00913">
    <property type="entry name" value="IBN_N"/>
    <property type="match status" value="1"/>
</dbReference>